<accession>A0A8S9MJZ4</accession>
<sequence length="97" mass="11070">MQWMTNFEEEVEGLEEVRERRESLLQMAETEARGRQGVGLEIFPDWPSAGKEREAIAAIRRKGRREGGELCYWDLDLDLDLGRGEDGLAMVRGSSDL</sequence>
<feature type="coiled-coil region" evidence="1">
    <location>
        <begin position="4"/>
        <end position="31"/>
    </location>
</feature>
<evidence type="ECO:0000313" key="2">
    <source>
        <dbReference type="EMBL" id="KAF2620320.1"/>
    </source>
</evidence>
<evidence type="ECO:0000313" key="3">
    <source>
        <dbReference type="Proteomes" id="UP000712281"/>
    </source>
</evidence>
<gene>
    <name evidence="2" type="ORF">F2Q68_00042136</name>
</gene>
<organism evidence="2 3">
    <name type="scientific">Brassica cretica</name>
    <name type="common">Mustard</name>
    <dbReference type="NCBI Taxonomy" id="69181"/>
    <lineage>
        <taxon>Eukaryota</taxon>
        <taxon>Viridiplantae</taxon>
        <taxon>Streptophyta</taxon>
        <taxon>Embryophyta</taxon>
        <taxon>Tracheophyta</taxon>
        <taxon>Spermatophyta</taxon>
        <taxon>Magnoliopsida</taxon>
        <taxon>eudicotyledons</taxon>
        <taxon>Gunneridae</taxon>
        <taxon>Pentapetalae</taxon>
        <taxon>rosids</taxon>
        <taxon>malvids</taxon>
        <taxon>Brassicales</taxon>
        <taxon>Brassicaceae</taxon>
        <taxon>Brassiceae</taxon>
        <taxon>Brassica</taxon>
    </lineage>
</organism>
<evidence type="ECO:0000256" key="1">
    <source>
        <dbReference type="SAM" id="Coils"/>
    </source>
</evidence>
<comment type="caution">
    <text evidence="2">The sequence shown here is derived from an EMBL/GenBank/DDBJ whole genome shotgun (WGS) entry which is preliminary data.</text>
</comment>
<name>A0A8S9MJZ4_BRACR</name>
<proteinExistence type="predicted"/>
<keyword evidence="1" id="KW-0175">Coiled coil</keyword>
<dbReference type="EMBL" id="QGKW02000007">
    <property type="protein sequence ID" value="KAF2620320.1"/>
    <property type="molecule type" value="Genomic_DNA"/>
</dbReference>
<dbReference type="AlphaFoldDB" id="A0A8S9MJZ4"/>
<protein>
    <submittedName>
        <fullName evidence="2">Uncharacterized protein</fullName>
    </submittedName>
</protein>
<dbReference type="Proteomes" id="UP000712281">
    <property type="component" value="Unassembled WGS sequence"/>
</dbReference>
<reference evidence="2" key="1">
    <citation type="submission" date="2019-12" db="EMBL/GenBank/DDBJ databases">
        <title>Genome sequencing and annotation of Brassica cretica.</title>
        <authorList>
            <person name="Studholme D.J."/>
            <person name="Sarris P.F."/>
        </authorList>
    </citation>
    <scope>NUCLEOTIDE SEQUENCE</scope>
    <source>
        <strain evidence="2">PFS-001/15</strain>
        <tissue evidence="2">Leaf</tissue>
    </source>
</reference>